<evidence type="ECO:0000313" key="2">
    <source>
        <dbReference type="WBParaSite" id="nRc.2.0.1.t37437-RA"/>
    </source>
</evidence>
<protein>
    <submittedName>
        <fullName evidence="2">Uncharacterized protein</fullName>
    </submittedName>
</protein>
<reference evidence="2" key="1">
    <citation type="submission" date="2022-11" db="UniProtKB">
        <authorList>
            <consortium name="WormBaseParasite"/>
        </authorList>
    </citation>
    <scope>IDENTIFICATION</scope>
</reference>
<name>A0A915KFE3_ROMCU</name>
<dbReference type="WBParaSite" id="nRc.2.0.1.t37437-RA">
    <property type="protein sequence ID" value="nRc.2.0.1.t37437-RA"/>
    <property type="gene ID" value="nRc.2.0.1.g37437"/>
</dbReference>
<sequence>MIPAEHDLTSSSMINTHPVYGFEEECNIQHHAGRPLMHCDKGNKKCLLLGLSSSINKAADGQMIESFVKDNPYNLSMSGEDIFDLLNYNGENATIFAKVVSECGRLRNTSSPYISDNCFKDLDFIACSLSEFFQGWKKLYKGECNNGHSGREAKECNTNLKKKLLKNMWPIYTNRGTLQLLAKMPMGSLIKSTGGLYIPNPMTNICIIIGGYWDIVAVLFTFNFRF</sequence>
<proteinExistence type="predicted"/>
<accession>A0A915KFE3</accession>
<organism evidence="1 2">
    <name type="scientific">Romanomermis culicivorax</name>
    <name type="common">Nematode worm</name>
    <dbReference type="NCBI Taxonomy" id="13658"/>
    <lineage>
        <taxon>Eukaryota</taxon>
        <taxon>Metazoa</taxon>
        <taxon>Ecdysozoa</taxon>
        <taxon>Nematoda</taxon>
        <taxon>Enoplea</taxon>
        <taxon>Dorylaimia</taxon>
        <taxon>Mermithida</taxon>
        <taxon>Mermithoidea</taxon>
        <taxon>Mermithidae</taxon>
        <taxon>Romanomermis</taxon>
    </lineage>
</organism>
<keyword evidence="1" id="KW-1185">Reference proteome</keyword>
<evidence type="ECO:0000313" key="1">
    <source>
        <dbReference type="Proteomes" id="UP000887565"/>
    </source>
</evidence>
<dbReference type="Proteomes" id="UP000887565">
    <property type="component" value="Unplaced"/>
</dbReference>
<dbReference type="AlphaFoldDB" id="A0A915KFE3"/>